<dbReference type="Proteomes" id="UP000035648">
    <property type="component" value="Chromosome"/>
</dbReference>
<name>A0A0G4B2D0_9BACT</name>
<dbReference type="EMBL" id="CP011213">
    <property type="protein sequence ID" value="AKM82014.1"/>
    <property type="molecule type" value="Genomic_DNA"/>
</dbReference>
<reference evidence="1 2" key="1">
    <citation type="journal article" date="2015" name="Nature">
        <title>rRNA introns, odd ribosomes, and small enigmatic genomes across a large radiation of phyla.</title>
        <authorList>
            <person name="Brown C.T."/>
            <person name="Hug L.A."/>
            <person name="Thomas B.C."/>
            <person name="Sharon I."/>
            <person name="Castelle C.J."/>
            <person name="Singh A."/>
            <person name="Wilkins M.J."/>
            <person name="Williams K.H."/>
            <person name="Banfield J.F."/>
        </authorList>
    </citation>
    <scope>NUCLEOTIDE SEQUENCE [LARGE SCALE GENOMIC DNA]</scope>
</reference>
<proteinExistence type="predicted"/>
<protein>
    <recommendedName>
        <fullName evidence="3">RiboL-PSP-HEPN domain-containing protein</fullName>
    </recommendedName>
</protein>
<gene>
    <name evidence="1" type="ORF">UT28_C0001G0203</name>
</gene>
<dbReference type="STRING" id="1618337.UT28_C0001G0203"/>
<sequence length="173" mass="20255">MSYRVHKYNNNYNNNKNYRNNYRSEKSTEQKVIEGFLKGLWWLISLPFRLLFGKRKFHQGQAATSLDQAFVKEKYAEMDQLLQLGGQSNFSRAVLEGDKLLDHVLKSFRAPGLTMGDRLKASKNRFSPEGYDAAWKAHKVRNEIVHNAEYQLMDYMAKDVINNFKKAIEELLK</sequence>
<dbReference type="AlphaFoldDB" id="A0A0G4B2D0"/>
<accession>A0A0G4B2D0</accession>
<evidence type="ECO:0008006" key="3">
    <source>
        <dbReference type="Google" id="ProtNLM"/>
    </source>
</evidence>
<evidence type="ECO:0000313" key="1">
    <source>
        <dbReference type="EMBL" id="AKM82014.1"/>
    </source>
</evidence>
<dbReference type="KEGG" id="bbgw:UT28_C0001G0203"/>
<organism evidence="1 2">
    <name type="scientific">Berkelbacteria bacterium GW2011_GWE1_39_12</name>
    <dbReference type="NCBI Taxonomy" id="1618337"/>
    <lineage>
        <taxon>Bacteria</taxon>
        <taxon>Candidatus Berkelbacteria</taxon>
    </lineage>
</organism>
<evidence type="ECO:0000313" key="2">
    <source>
        <dbReference type="Proteomes" id="UP000035648"/>
    </source>
</evidence>